<evidence type="ECO:0000256" key="4">
    <source>
        <dbReference type="ARBA" id="ARBA00022741"/>
    </source>
</evidence>
<sequence length="527" mass="59870">VQSGSGQLVASLYTQRQVSYIGKYLLDTTTTANHNLLYYSSKKLKQLPQILSHDLFELNKNLFYLLSGTIYYNGIIGVIAEGMPFTILLINQGGIKLVPLIYFYQLFFSIITFFITIPYHRSNLKFENLFTLFINQQKRIDLQAEQIALSDQNVIDVEQKNLIEKLDQSVNAQYISGRWYGLLAGCSALCNWSGTIINYAVPAFIYFHLNGSNITPEQATNILTLTVYSSYLQGKLSNLNSYGPPWSQIWTLGTKISATLDQLRSISNLHHHLSTQELSLSRRLYITSPSSPITLSLFNVDIRIPSTDVSSVSSLILVKHLNFTLTNDSSLIITGSSGCGKSTLIRLLAGLHYNLPSSNERNSQIKILNRNQMIFLPQKLHLIAGTLREQLLYLNQAKSSCLNTTTQLHDDQYIFNLLRKVNLYYLIERYTLDSTSKTPHQWSRLLSIGEQQRLIICSALLAGSNIKCLILDETTSGCDRQTEESVYHLLKEKQIQYISISHRSDELAKFHTHQLKIIQNSFEFIKL</sequence>
<dbReference type="InterPro" id="IPR050835">
    <property type="entry name" value="ABC_transporter_sub-D"/>
</dbReference>
<dbReference type="GO" id="GO:0005524">
    <property type="term" value="F:ATP binding"/>
    <property type="evidence" value="ECO:0007669"/>
    <property type="project" value="UniProtKB-KW"/>
</dbReference>
<keyword evidence="2" id="KW-0813">Transport</keyword>
<dbReference type="EMBL" id="CAJNOK010011869">
    <property type="protein sequence ID" value="CAF1150514.1"/>
    <property type="molecule type" value="Genomic_DNA"/>
</dbReference>
<dbReference type="InterPro" id="IPR003593">
    <property type="entry name" value="AAA+_ATPase"/>
</dbReference>
<dbReference type="SMART" id="SM00382">
    <property type="entry name" value="AAA"/>
    <property type="match status" value="1"/>
</dbReference>
<dbReference type="PROSITE" id="PS50893">
    <property type="entry name" value="ABC_TRANSPORTER_2"/>
    <property type="match status" value="1"/>
</dbReference>
<gene>
    <name evidence="10" type="ORF">OVA965_LOCUS21579</name>
    <name evidence="11" type="ORF">TMI583_LOCUS22261</name>
</gene>
<keyword evidence="6 8" id="KW-1133">Transmembrane helix</keyword>
<evidence type="ECO:0000256" key="3">
    <source>
        <dbReference type="ARBA" id="ARBA00022692"/>
    </source>
</evidence>
<dbReference type="PANTHER" id="PTHR11384:SF59">
    <property type="entry name" value="LYSOSOMAL COBALAMIN TRANSPORTER ABCD4"/>
    <property type="match status" value="1"/>
</dbReference>
<keyword evidence="4" id="KW-0547">Nucleotide-binding</keyword>
<evidence type="ECO:0000256" key="6">
    <source>
        <dbReference type="ARBA" id="ARBA00022989"/>
    </source>
</evidence>
<evidence type="ECO:0000313" key="12">
    <source>
        <dbReference type="Proteomes" id="UP000682733"/>
    </source>
</evidence>
<name>A0A8S2MI88_9BILA</name>
<organism evidence="11 12">
    <name type="scientific">Didymodactylos carnosus</name>
    <dbReference type="NCBI Taxonomy" id="1234261"/>
    <lineage>
        <taxon>Eukaryota</taxon>
        <taxon>Metazoa</taxon>
        <taxon>Spiralia</taxon>
        <taxon>Gnathifera</taxon>
        <taxon>Rotifera</taxon>
        <taxon>Eurotatoria</taxon>
        <taxon>Bdelloidea</taxon>
        <taxon>Philodinida</taxon>
        <taxon>Philodinidae</taxon>
        <taxon>Didymodactylos</taxon>
    </lineage>
</organism>
<dbReference type="InterPro" id="IPR003439">
    <property type="entry name" value="ABC_transporter-like_ATP-bd"/>
</dbReference>
<evidence type="ECO:0000256" key="1">
    <source>
        <dbReference type="ARBA" id="ARBA00008575"/>
    </source>
</evidence>
<keyword evidence="7 8" id="KW-0472">Membrane</keyword>
<dbReference type="Pfam" id="PF00005">
    <property type="entry name" value="ABC_tran"/>
    <property type="match status" value="1"/>
</dbReference>
<evidence type="ECO:0000313" key="11">
    <source>
        <dbReference type="EMBL" id="CAF3956767.1"/>
    </source>
</evidence>
<feature type="domain" description="ABC transporter" evidence="9">
    <location>
        <begin position="302"/>
        <end position="527"/>
    </location>
</feature>
<evidence type="ECO:0000259" key="9">
    <source>
        <dbReference type="PROSITE" id="PS50893"/>
    </source>
</evidence>
<dbReference type="Gene3D" id="3.40.50.300">
    <property type="entry name" value="P-loop containing nucleotide triphosphate hydrolases"/>
    <property type="match status" value="1"/>
</dbReference>
<keyword evidence="5" id="KW-0067">ATP-binding</keyword>
<accession>A0A8S2MI88</accession>
<feature type="transmembrane region" description="Helical" evidence="8">
    <location>
        <begin position="97"/>
        <end position="119"/>
    </location>
</feature>
<feature type="non-terminal residue" evidence="11">
    <location>
        <position position="1"/>
    </location>
</feature>
<dbReference type="Proteomes" id="UP000677228">
    <property type="component" value="Unassembled WGS sequence"/>
</dbReference>
<dbReference type="InterPro" id="IPR027417">
    <property type="entry name" value="P-loop_NTPase"/>
</dbReference>
<dbReference type="EMBL" id="CAJOBA010030834">
    <property type="protein sequence ID" value="CAF3956767.1"/>
    <property type="molecule type" value="Genomic_DNA"/>
</dbReference>
<dbReference type="AlphaFoldDB" id="A0A8S2MI88"/>
<comment type="caution">
    <text evidence="11">The sequence shown here is derived from an EMBL/GenBank/DDBJ whole genome shotgun (WGS) entry which is preliminary data.</text>
</comment>
<evidence type="ECO:0000313" key="10">
    <source>
        <dbReference type="EMBL" id="CAF1150514.1"/>
    </source>
</evidence>
<evidence type="ECO:0000256" key="7">
    <source>
        <dbReference type="ARBA" id="ARBA00023136"/>
    </source>
</evidence>
<dbReference type="SUPFAM" id="SSF52540">
    <property type="entry name" value="P-loop containing nucleoside triphosphate hydrolases"/>
    <property type="match status" value="1"/>
</dbReference>
<reference evidence="11" key="1">
    <citation type="submission" date="2021-02" db="EMBL/GenBank/DDBJ databases">
        <authorList>
            <person name="Nowell W R."/>
        </authorList>
    </citation>
    <scope>NUCLEOTIDE SEQUENCE</scope>
</reference>
<evidence type="ECO:0000256" key="5">
    <source>
        <dbReference type="ARBA" id="ARBA00022840"/>
    </source>
</evidence>
<dbReference type="GO" id="GO:0016887">
    <property type="term" value="F:ATP hydrolysis activity"/>
    <property type="evidence" value="ECO:0007669"/>
    <property type="project" value="InterPro"/>
</dbReference>
<dbReference type="Proteomes" id="UP000682733">
    <property type="component" value="Unassembled WGS sequence"/>
</dbReference>
<feature type="transmembrane region" description="Helical" evidence="8">
    <location>
        <begin position="70"/>
        <end position="90"/>
    </location>
</feature>
<comment type="similarity">
    <text evidence="1">Belongs to the ABC transporter superfamily. ABCD family. Peroxisomal fatty acyl CoA transporter (TC 3.A.1.203) subfamily.</text>
</comment>
<keyword evidence="3 8" id="KW-0812">Transmembrane</keyword>
<dbReference type="PANTHER" id="PTHR11384">
    <property type="entry name" value="ATP-BINDING CASSETTE, SUB-FAMILY D MEMBER"/>
    <property type="match status" value="1"/>
</dbReference>
<proteinExistence type="inferred from homology"/>
<evidence type="ECO:0000256" key="2">
    <source>
        <dbReference type="ARBA" id="ARBA00022448"/>
    </source>
</evidence>
<protein>
    <recommendedName>
        <fullName evidence="9">ABC transporter domain-containing protein</fullName>
    </recommendedName>
</protein>
<evidence type="ECO:0000256" key="8">
    <source>
        <dbReference type="SAM" id="Phobius"/>
    </source>
</evidence>